<evidence type="ECO:0000313" key="2">
    <source>
        <dbReference type="Proteomes" id="UP000237246"/>
    </source>
</evidence>
<dbReference type="AlphaFoldDB" id="A0A2P4T977"/>
<reference evidence="1 2" key="1">
    <citation type="submission" date="2018-01" db="EMBL/GenBank/DDBJ databases">
        <title>Comparison of the Chinese Bamboo Partridge and Red Junglefowl genome sequences highlights the importance of demography in genome evolution.</title>
        <authorList>
            <person name="Tiley G.P."/>
            <person name="Kimball R.T."/>
            <person name="Braun E.L."/>
            <person name="Burleigh J.G."/>
        </authorList>
    </citation>
    <scope>NUCLEOTIDE SEQUENCE [LARGE SCALE GENOMIC DNA]</scope>
    <source>
        <strain evidence="1">RTK389</strain>
        <tissue evidence="1">Blood</tissue>
    </source>
</reference>
<accession>A0A2P4T977</accession>
<comment type="caution">
    <text evidence="1">The sequence shown here is derived from an EMBL/GenBank/DDBJ whole genome shotgun (WGS) entry which is preliminary data.</text>
</comment>
<gene>
    <name evidence="1" type="ORF">CIB84_003332</name>
</gene>
<protein>
    <submittedName>
        <fullName evidence="1">Uncharacterized protein</fullName>
    </submittedName>
</protein>
<evidence type="ECO:0000313" key="1">
    <source>
        <dbReference type="EMBL" id="POI32916.1"/>
    </source>
</evidence>
<sequence length="68" mass="7460">MGSLTTEAALEAKDLQARIKVLPSLHFGAPVWIFMTNSVCSFAEECKTEEGECVFLITVHITCVFHAS</sequence>
<proteinExistence type="predicted"/>
<dbReference type="EMBL" id="PPHD01004647">
    <property type="protein sequence ID" value="POI32916.1"/>
    <property type="molecule type" value="Genomic_DNA"/>
</dbReference>
<organism evidence="1 2">
    <name type="scientific">Bambusicola thoracicus</name>
    <name type="common">Chinese bamboo-partridge</name>
    <name type="synonym">Perdix thoracica</name>
    <dbReference type="NCBI Taxonomy" id="9083"/>
    <lineage>
        <taxon>Eukaryota</taxon>
        <taxon>Metazoa</taxon>
        <taxon>Chordata</taxon>
        <taxon>Craniata</taxon>
        <taxon>Vertebrata</taxon>
        <taxon>Euteleostomi</taxon>
        <taxon>Archelosauria</taxon>
        <taxon>Archosauria</taxon>
        <taxon>Dinosauria</taxon>
        <taxon>Saurischia</taxon>
        <taxon>Theropoda</taxon>
        <taxon>Coelurosauria</taxon>
        <taxon>Aves</taxon>
        <taxon>Neognathae</taxon>
        <taxon>Galloanserae</taxon>
        <taxon>Galliformes</taxon>
        <taxon>Phasianidae</taxon>
        <taxon>Perdicinae</taxon>
        <taxon>Bambusicola</taxon>
    </lineage>
</organism>
<dbReference type="Proteomes" id="UP000237246">
    <property type="component" value="Unassembled WGS sequence"/>
</dbReference>
<name>A0A2P4T977_BAMTH</name>
<keyword evidence="2" id="KW-1185">Reference proteome</keyword>